<dbReference type="Proteomes" id="UP000005239">
    <property type="component" value="Unassembled WGS sequence"/>
</dbReference>
<keyword evidence="4" id="KW-0165">Cleavage on pair of basic residues</keyword>
<organism evidence="7 8">
    <name type="scientific">Pristionchus pacificus</name>
    <name type="common">Parasitic nematode worm</name>
    <dbReference type="NCBI Taxonomy" id="54126"/>
    <lineage>
        <taxon>Eukaryota</taxon>
        <taxon>Metazoa</taxon>
        <taxon>Ecdysozoa</taxon>
        <taxon>Nematoda</taxon>
        <taxon>Chromadorea</taxon>
        <taxon>Rhabditida</taxon>
        <taxon>Rhabditina</taxon>
        <taxon>Diplogasteromorpha</taxon>
        <taxon>Diplogasteroidea</taxon>
        <taxon>Neodiplogasteridae</taxon>
        <taxon>Pristionchus</taxon>
    </lineage>
</organism>
<dbReference type="GO" id="GO:0005576">
    <property type="term" value="C:extracellular region"/>
    <property type="evidence" value="ECO:0007669"/>
    <property type="project" value="UniProtKB-SubCell"/>
</dbReference>
<accession>A0A8R1YXT1</accession>
<keyword evidence="6" id="KW-0527">Neuropeptide</keyword>
<dbReference type="EnsemblMetazoa" id="PPA39821.1">
    <property type="protein sequence ID" value="PPA39821.1"/>
    <property type="gene ID" value="WBGene00278190"/>
</dbReference>
<dbReference type="Pfam" id="PF01581">
    <property type="entry name" value="FARP"/>
    <property type="match status" value="1"/>
</dbReference>
<keyword evidence="3" id="KW-0964">Secreted</keyword>
<evidence type="ECO:0000256" key="2">
    <source>
        <dbReference type="ARBA" id="ARBA00006356"/>
    </source>
</evidence>
<accession>A0A2A6B2Q5</accession>
<dbReference type="AlphaFoldDB" id="A0A2A6B2Q5"/>
<dbReference type="InterPro" id="IPR002544">
    <property type="entry name" value="FMRFamid-related_peptide-like"/>
</dbReference>
<gene>
    <name evidence="7" type="primary">WBGene00278190</name>
</gene>
<name>A0A2A6B2Q5_PRIPA</name>
<protein>
    <submittedName>
        <fullName evidence="7">Flp-3</fullName>
    </submittedName>
</protein>
<sequence length="101" mass="11091">MAKVLLSVLILCVALVYADYSEELVKRNAFGTMRFGKRSASDLLESGEDSSNSPRLTRSGASLGTMRFGKRSMAVGEYATEEMSRDAKRSAALATMRFGRR</sequence>
<comment type="subcellular location">
    <subcellularLocation>
        <location evidence="1">Secreted</location>
    </subcellularLocation>
</comment>
<evidence type="ECO:0000313" key="8">
    <source>
        <dbReference type="Proteomes" id="UP000005239"/>
    </source>
</evidence>
<keyword evidence="5" id="KW-0027">Amidation</keyword>
<evidence type="ECO:0000256" key="5">
    <source>
        <dbReference type="ARBA" id="ARBA00022815"/>
    </source>
</evidence>
<dbReference type="GO" id="GO:0007218">
    <property type="term" value="P:neuropeptide signaling pathway"/>
    <property type="evidence" value="ECO:0007669"/>
    <property type="project" value="UniProtKB-KW"/>
</dbReference>
<evidence type="ECO:0000256" key="3">
    <source>
        <dbReference type="ARBA" id="ARBA00022525"/>
    </source>
</evidence>
<comment type="similarity">
    <text evidence="2">Belongs to the FARP (FMRFamide related peptide) family.</text>
</comment>
<proteinExistence type="inferred from homology"/>
<keyword evidence="8" id="KW-1185">Reference proteome</keyword>
<reference evidence="8" key="1">
    <citation type="journal article" date="2008" name="Nat. Genet.">
        <title>The Pristionchus pacificus genome provides a unique perspective on nematode lifestyle and parasitism.</title>
        <authorList>
            <person name="Dieterich C."/>
            <person name="Clifton S.W."/>
            <person name="Schuster L.N."/>
            <person name="Chinwalla A."/>
            <person name="Delehaunty K."/>
            <person name="Dinkelacker I."/>
            <person name="Fulton L."/>
            <person name="Fulton R."/>
            <person name="Godfrey J."/>
            <person name="Minx P."/>
            <person name="Mitreva M."/>
            <person name="Roeseler W."/>
            <person name="Tian H."/>
            <person name="Witte H."/>
            <person name="Yang S.P."/>
            <person name="Wilson R.K."/>
            <person name="Sommer R.J."/>
        </authorList>
    </citation>
    <scope>NUCLEOTIDE SEQUENCE [LARGE SCALE GENOMIC DNA]</scope>
    <source>
        <strain evidence="8">PS312</strain>
    </source>
</reference>
<evidence type="ECO:0000256" key="1">
    <source>
        <dbReference type="ARBA" id="ARBA00004613"/>
    </source>
</evidence>
<evidence type="ECO:0000256" key="4">
    <source>
        <dbReference type="ARBA" id="ARBA00022685"/>
    </source>
</evidence>
<reference evidence="7" key="2">
    <citation type="submission" date="2022-06" db="UniProtKB">
        <authorList>
            <consortium name="EnsemblMetazoa"/>
        </authorList>
    </citation>
    <scope>IDENTIFICATION</scope>
    <source>
        <strain evidence="7">PS312</strain>
    </source>
</reference>
<evidence type="ECO:0000313" key="7">
    <source>
        <dbReference type="EnsemblMetazoa" id="PPA39821.1"/>
    </source>
</evidence>
<evidence type="ECO:0000256" key="6">
    <source>
        <dbReference type="ARBA" id="ARBA00023320"/>
    </source>
</evidence>